<evidence type="ECO:0000256" key="1">
    <source>
        <dbReference type="ARBA" id="ARBA00004191"/>
    </source>
</evidence>
<evidence type="ECO:0000256" key="5">
    <source>
        <dbReference type="ARBA" id="ARBA00022801"/>
    </source>
</evidence>
<dbReference type="Gene3D" id="2.160.20.10">
    <property type="entry name" value="Single-stranded right-handed beta-helix, Pectin lyase-like"/>
    <property type="match status" value="1"/>
</dbReference>
<evidence type="ECO:0000256" key="6">
    <source>
        <dbReference type="ARBA" id="ARBA00023295"/>
    </source>
</evidence>
<dbReference type="Proteomes" id="UP001227230">
    <property type="component" value="Chromosome 8"/>
</dbReference>
<evidence type="ECO:0000313" key="11">
    <source>
        <dbReference type="Proteomes" id="UP001227230"/>
    </source>
</evidence>
<dbReference type="PANTHER" id="PTHR31375">
    <property type="match status" value="1"/>
</dbReference>
<evidence type="ECO:0008006" key="12">
    <source>
        <dbReference type="Google" id="ProtNLM"/>
    </source>
</evidence>
<proteinExistence type="inferred from homology"/>
<dbReference type="InterPro" id="IPR011050">
    <property type="entry name" value="Pectin_lyase_fold/virulence"/>
</dbReference>
<gene>
    <name evidence="10" type="ORF">VitviT2T_012934</name>
</gene>
<feature type="transmembrane region" description="Helical" evidence="9">
    <location>
        <begin position="190"/>
        <end position="211"/>
    </location>
</feature>
<keyword evidence="9" id="KW-0812">Transmembrane</keyword>
<evidence type="ECO:0000256" key="9">
    <source>
        <dbReference type="SAM" id="Phobius"/>
    </source>
</evidence>
<evidence type="ECO:0000256" key="3">
    <source>
        <dbReference type="ARBA" id="ARBA00022512"/>
    </source>
</evidence>
<evidence type="ECO:0000256" key="4">
    <source>
        <dbReference type="ARBA" id="ARBA00022525"/>
    </source>
</evidence>
<keyword evidence="6 8" id="KW-0326">Glycosidase</keyword>
<keyword evidence="5 8" id="KW-0378">Hydrolase</keyword>
<dbReference type="InterPro" id="IPR000743">
    <property type="entry name" value="Glyco_hydro_28"/>
</dbReference>
<comment type="subcellular location">
    <subcellularLocation>
        <location evidence="1">Secreted</location>
        <location evidence="1">Cell wall</location>
    </subcellularLocation>
</comment>
<feature type="transmembrane region" description="Helical" evidence="9">
    <location>
        <begin position="7"/>
        <end position="24"/>
    </location>
</feature>
<dbReference type="EMBL" id="CP126655">
    <property type="protein sequence ID" value="WJZ94041.1"/>
    <property type="molecule type" value="Genomic_DNA"/>
</dbReference>
<dbReference type="Pfam" id="PF00295">
    <property type="entry name" value="Glyco_hydro_28"/>
    <property type="match status" value="1"/>
</dbReference>
<keyword evidence="9" id="KW-0472">Membrane</keyword>
<keyword evidence="7" id="KW-0961">Cell wall biogenesis/degradation</keyword>
<keyword evidence="11" id="KW-1185">Reference proteome</keyword>
<sequence length="212" mass="23585">MSLQRRFIPFLIVFLLSFPCYYGLQGNPPYDYLDDAYGYASSQAYDKRPWRKFGSKIMGSKRIGEVGRSLASVTTVNVNDYGAKGDGSDATEAFKKAWEAACSSQGSVLVVPKNNYLLKPITFEGPCKSSITVQIYGTLQASTDRSAYSNDLTRWLVFENVQNLAVQGGGTINGNGKIWWENSCKVDDDLVIMPLITLSLFFLFDYLLMIIG</sequence>
<accession>A0ABY9CG61</accession>
<keyword evidence="9" id="KW-1133">Transmembrane helix</keyword>
<evidence type="ECO:0000256" key="7">
    <source>
        <dbReference type="ARBA" id="ARBA00023316"/>
    </source>
</evidence>
<keyword evidence="4" id="KW-0964">Secreted</keyword>
<dbReference type="SUPFAM" id="SSF51126">
    <property type="entry name" value="Pectin lyase-like"/>
    <property type="match status" value="1"/>
</dbReference>
<evidence type="ECO:0000313" key="10">
    <source>
        <dbReference type="EMBL" id="WJZ94041.1"/>
    </source>
</evidence>
<reference evidence="10 11" key="1">
    <citation type="journal article" date="2023" name="Hortic Res">
        <title>The complete reference genome for grapevine (Vitis vinifera L.) genetics and breeding.</title>
        <authorList>
            <person name="Shi X."/>
            <person name="Cao S."/>
            <person name="Wang X."/>
            <person name="Huang S."/>
            <person name="Wang Y."/>
            <person name="Liu Z."/>
            <person name="Liu W."/>
            <person name="Leng X."/>
            <person name="Peng Y."/>
            <person name="Wang N."/>
            <person name="Wang Y."/>
            <person name="Ma Z."/>
            <person name="Xu X."/>
            <person name="Zhang F."/>
            <person name="Xue H."/>
            <person name="Zhong H."/>
            <person name="Wang Y."/>
            <person name="Zhang K."/>
            <person name="Velt A."/>
            <person name="Avia K."/>
            <person name="Holtgrawe D."/>
            <person name="Grimplet J."/>
            <person name="Matus J.T."/>
            <person name="Ware D."/>
            <person name="Wu X."/>
            <person name="Wang H."/>
            <person name="Liu C."/>
            <person name="Fang Y."/>
            <person name="Rustenholz C."/>
            <person name="Cheng Z."/>
            <person name="Xiao H."/>
            <person name="Zhou Y."/>
        </authorList>
    </citation>
    <scope>NUCLEOTIDE SEQUENCE [LARGE SCALE GENOMIC DNA]</scope>
    <source>
        <strain evidence="11">cv. Pinot noir / PN40024</strain>
        <tissue evidence="10">Leaf</tissue>
    </source>
</reference>
<name>A0ABY9CG61_VITVI</name>
<evidence type="ECO:0000256" key="8">
    <source>
        <dbReference type="RuleBase" id="RU361169"/>
    </source>
</evidence>
<organism evidence="10 11">
    <name type="scientific">Vitis vinifera</name>
    <name type="common">Grape</name>
    <dbReference type="NCBI Taxonomy" id="29760"/>
    <lineage>
        <taxon>Eukaryota</taxon>
        <taxon>Viridiplantae</taxon>
        <taxon>Streptophyta</taxon>
        <taxon>Embryophyta</taxon>
        <taxon>Tracheophyta</taxon>
        <taxon>Spermatophyta</taxon>
        <taxon>Magnoliopsida</taxon>
        <taxon>eudicotyledons</taxon>
        <taxon>Gunneridae</taxon>
        <taxon>Pentapetalae</taxon>
        <taxon>rosids</taxon>
        <taxon>Vitales</taxon>
        <taxon>Vitaceae</taxon>
        <taxon>Viteae</taxon>
        <taxon>Vitis</taxon>
    </lineage>
</organism>
<evidence type="ECO:0000256" key="2">
    <source>
        <dbReference type="ARBA" id="ARBA00008834"/>
    </source>
</evidence>
<dbReference type="InterPro" id="IPR012334">
    <property type="entry name" value="Pectin_lyas_fold"/>
</dbReference>
<protein>
    <recommendedName>
        <fullName evidence="12">Polygalacturonase</fullName>
    </recommendedName>
</protein>
<keyword evidence="3" id="KW-0134">Cell wall</keyword>
<comment type="similarity">
    <text evidence="2 8">Belongs to the glycosyl hydrolase 28 family.</text>
</comment>